<dbReference type="RefSeq" id="XP_032818012.1">
    <property type="nucleotide sequence ID" value="XM_032962121.1"/>
</dbReference>
<evidence type="ECO:0000259" key="6">
    <source>
        <dbReference type="PROSITE" id="PS50089"/>
    </source>
</evidence>
<feature type="domain" description="RING-type" evidence="6">
    <location>
        <begin position="12"/>
        <end position="63"/>
    </location>
</feature>
<dbReference type="SMART" id="SM00184">
    <property type="entry name" value="RING"/>
    <property type="match status" value="1"/>
</dbReference>
<keyword evidence="3" id="KW-0862">Zinc</keyword>
<dbReference type="RefSeq" id="XP_032818017.1">
    <property type="nucleotide sequence ID" value="XM_032962126.1"/>
</dbReference>
<evidence type="ECO:0000256" key="2">
    <source>
        <dbReference type="ARBA" id="ARBA00022771"/>
    </source>
</evidence>
<feature type="region of interest" description="Disordered" evidence="5">
    <location>
        <begin position="87"/>
        <end position="127"/>
    </location>
</feature>
<evidence type="ECO:0000313" key="8">
    <source>
        <dbReference type="RefSeq" id="XP_032818012.1"/>
    </source>
</evidence>
<gene>
    <name evidence="8 9 10 11 12 13" type="primary">LOC116946885</name>
</gene>
<dbReference type="InterPro" id="IPR001841">
    <property type="entry name" value="Znf_RING"/>
</dbReference>
<dbReference type="PROSITE" id="PS00518">
    <property type="entry name" value="ZF_RING_1"/>
    <property type="match status" value="1"/>
</dbReference>
<evidence type="ECO:0000313" key="9">
    <source>
        <dbReference type="RefSeq" id="XP_032818013.1"/>
    </source>
</evidence>
<name>A0AAJ7X1W2_PETMA</name>
<dbReference type="PROSITE" id="PS50089">
    <property type="entry name" value="ZF_RING_2"/>
    <property type="match status" value="1"/>
</dbReference>
<dbReference type="RefSeq" id="XP_032818015.1">
    <property type="nucleotide sequence ID" value="XM_032962124.1"/>
</dbReference>
<dbReference type="Pfam" id="PF13445">
    <property type="entry name" value="zf-RING_UBOX"/>
    <property type="match status" value="1"/>
</dbReference>
<evidence type="ECO:0000256" key="5">
    <source>
        <dbReference type="SAM" id="MobiDB-lite"/>
    </source>
</evidence>
<dbReference type="Proteomes" id="UP001318040">
    <property type="component" value="Chromosome 28"/>
</dbReference>
<evidence type="ECO:0000256" key="1">
    <source>
        <dbReference type="ARBA" id="ARBA00022723"/>
    </source>
</evidence>
<reference evidence="8 9" key="1">
    <citation type="submission" date="2025-04" db="UniProtKB">
        <authorList>
            <consortium name="RefSeq"/>
        </authorList>
    </citation>
    <scope>IDENTIFICATION</scope>
    <source>
        <tissue evidence="8 9">Sperm</tissue>
    </source>
</reference>
<dbReference type="InterPro" id="IPR017907">
    <property type="entry name" value="Znf_RING_CS"/>
</dbReference>
<dbReference type="RefSeq" id="XP_032818014.1">
    <property type="nucleotide sequence ID" value="XM_032962123.1"/>
</dbReference>
<dbReference type="InterPro" id="IPR051435">
    <property type="entry name" value="RING_finger_E3_ubiq-ligases"/>
</dbReference>
<keyword evidence="7" id="KW-1185">Reference proteome</keyword>
<evidence type="ECO:0000313" key="7">
    <source>
        <dbReference type="Proteomes" id="UP001318040"/>
    </source>
</evidence>
<protein>
    <submittedName>
        <fullName evidence="8 9">RING finger protein 227-like</fullName>
    </submittedName>
</protein>
<sequence>MSRESCCEEMECGICYGEYSRRGRSVPKRLPACGHSFCGACVLLLARPQQGKGSSALPCPLCRALSLVPAQGPELLSALQDDISLTSRIVSRPDDEEEGGGHVTGERDDDGGDEEEDEEEDEANEVVVTSQRVELVLPKIKLLPLRMFRRVPYKKLF</sequence>
<dbReference type="InterPro" id="IPR027370">
    <property type="entry name" value="Znf-RING_euk"/>
</dbReference>
<evidence type="ECO:0000256" key="4">
    <source>
        <dbReference type="PROSITE-ProRule" id="PRU00175"/>
    </source>
</evidence>
<dbReference type="SUPFAM" id="SSF57850">
    <property type="entry name" value="RING/U-box"/>
    <property type="match status" value="1"/>
</dbReference>
<accession>A0AAJ7X1W2</accession>
<dbReference type="KEGG" id="pmrn:116946885"/>
<dbReference type="GO" id="GO:0016567">
    <property type="term" value="P:protein ubiquitination"/>
    <property type="evidence" value="ECO:0007669"/>
    <property type="project" value="TreeGrafter"/>
</dbReference>
<feature type="compositionally biased region" description="Acidic residues" evidence="5">
    <location>
        <begin position="107"/>
        <end position="124"/>
    </location>
</feature>
<keyword evidence="1" id="KW-0479">Metal-binding</keyword>
<keyword evidence="2 4" id="KW-0863">Zinc-finger</keyword>
<dbReference type="GO" id="GO:0008270">
    <property type="term" value="F:zinc ion binding"/>
    <property type="evidence" value="ECO:0007669"/>
    <property type="project" value="UniProtKB-KW"/>
</dbReference>
<evidence type="ECO:0000256" key="3">
    <source>
        <dbReference type="ARBA" id="ARBA00022833"/>
    </source>
</evidence>
<evidence type="ECO:0000313" key="10">
    <source>
        <dbReference type="RefSeq" id="XP_032818014.1"/>
    </source>
</evidence>
<organism evidence="7 13">
    <name type="scientific">Petromyzon marinus</name>
    <name type="common">Sea lamprey</name>
    <dbReference type="NCBI Taxonomy" id="7757"/>
    <lineage>
        <taxon>Eukaryota</taxon>
        <taxon>Metazoa</taxon>
        <taxon>Chordata</taxon>
        <taxon>Craniata</taxon>
        <taxon>Vertebrata</taxon>
        <taxon>Cyclostomata</taxon>
        <taxon>Hyperoartia</taxon>
        <taxon>Petromyzontiformes</taxon>
        <taxon>Petromyzontidae</taxon>
        <taxon>Petromyzon</taxon>
    </lineage>
</organism>
<evidence type="ECO:0000313" key="12">
    <source>
        <dbReference type="RefSeq" id="XP_032818016.1"/>
    </source>
</evidence>
<dbReference type="AlphaFoldDB" id="A0AAJ7X1W2"/>
<dbReference type="RefSeq" id="XP_032818016.1">
    <property type="nucleotide sequence ID" value="XM_032962125.1"/>
</dbReference>
<dbReference type="PANTHER" id="PTHR22791">
    <property type="entry name" value="RING-TYPE DOMAIN-CONTAINING PROTEIN"/>
    <property type="match status" value="1"/>
</dbReference>
<evidence type="ECO:0000313" key="11">
    <source>
        <dbReference type="RefSeq" id="XP_032818015.1"/>
    </source>
</evidence>
<proteinExistence type="predicted"/>
<evidence type="ECO:0000313" key="13">
    <source>
        <dbReference type="RefSeq" id="XP_032818017.1"/>
    </source>
</evidence>
<dbReference type="Gene3D" id="3.30.40.10">
    <property type="entry name" value="Zinc/RING finger domain, C3HC4 (zinc finger)"/>
    <property type="match status" value="1"/>
</dbReference>
<dbReference type="GO" id="GO:0061630">
    <property type="term" value="F:ubiquitin protein ligase activity"/>
    <property type="evidence" value="ECO:0007669"/>
    <property type="project" value="TreeGrafter"/>
</dbReference>
<dbReference type="RefSeq" id="XP_032818013.1">
    <property type="nucleotide sequence ID" value="XM_032962122.1"/>
</dbReference>
<dbReference type="InterPro" id="IPR013083">
    <property type="entry name" value="Znf_RING/FYVE/PHD"/>
</dbReference>
<dbReference type="PANTHER" id="PTHR22791:SF14">
    <property type="entry name" value="RING FINGER PROTEIN 227"/>
    <property type="match status" value="1"/>
</dbReference>